<dbReference type="Proteomes" id="UP001500603">
    <property type="component" value="Unassembled WGS sequence"/>
</dbReference>
<organism evidence="3 4">
    <name type="scientific">Nocardia callitridis</name>
    <dbReference type="NCBI Taxonomy" id="648753"/>
    <lineage>
        <taxon>Bacteria</taxon>
        <taxon>Bacillati</taxon>
        <taxon>Actinomycetota</taxon>
        <taxon>Actinomycetes</taxon>
        <taxon>Mycobacteriales</taxon>
        <taxon>Nocardiaceae</taxon>
        <taxon>Nocardia</taxon>
    </lineage>
</organism>
<dbReference type="EMBL" id="BAABJM010000002">
    <property type="protein sequence ID" value="GAA5053404.1"/>
    <property type="molecule type" value="Genomic_DNA"/>
</dbReference>
<reference evidence="4" key="1">
    <citation type="journal article" date="2019" name="Int. J. Syst. Evol. Microbiol.">
        <title>The Global Catalogue of Microorganisms (GCM) 10K type strain sequencing project: providing services to taxonomists for standard genome sequencing and annotation.</title>
        <authorList>
            <consortium name="The Broad Institute Genomics Platform"/>
            <consortium name="The Broad Institute Genome Sequencing Center for Infectious Disease"/>
            <person name="Wu L."/>
            <person name="Ma J."/>
        </authorList>
    </citation>
    <scope>NUCLEOTIDE SEQUENCE [LARGE SCALE GENOMIC DNA]</scope>
    <source>
        <strain evidence="4">JCM 18298</strain>
    </source>
</reference>
<dbReference type="Pfam" id="PF13827">
    <property type="entry name" value="DUF4189"/>
    <property type="match status" value="1"/>
</dbReference>
<accession>A0ABP9KBF6</accession>
<proteinExistence type="predicted"/>
<name>A0ABP9KBF6_9NOCA</name>
<dbReference type="RefSeq" id="WP_345495674.1">
    <property type="nucleotide sequence ID" value="NZ_BAABJM010000002.1"/>
</dbReference>
<feature type="chain" id="PRO_5046302937" description="DUF4189 domain-containing protein" evidence="1">
    <location>
        <begin position="18"/>
        <end position="141"/>
    </location>
</feature>
<comment type="caution">
    <text evidence="3">The sequence shown here is derived from an EMBL/GenBank/DDBJ whole genome shotgun (WGS) entry which is preliminary data.</text>
</comment>
<sequence>MAIIGGGALGVSLVAFAACTMVGAGSASAASGLHGTITVSHSSGRVGVGIDEPTYVSADAAALRECDIYDCRIEVRFVDACAAVARGADGRIASVIAGSRDEAERQAVEGLGDSAPPFPDLGSAAPRAANVIAASCTSNAG</sequence>
<dbReference type="InterPro" id="IPR025240">
    <property type="entry name" value="DUF4189"/>
</dbReference>
<evidence type="ECO:0000259" key="2">
    <source>
        <dbReference type="Pfam" id="PF13827"/>
    </source>
</evidence>
<protein>
    <recommendedName>
        <fullName evidence="2">DUF4189 domain-containing protein</fullName>
    </recommendedName>
</protein>
<feature type="signal peptide" evidence="1">
    <location>
        <begin position="1"/>
        <end position="17"/>
    </location>
</feature>
<gene>
    <name evidence="3" type="ORF">GCM10023318_27230</name>
</gene>
<keyword evidence="1" id="KW-0732">Signal</keyword>
<evidence type="ECO:0000256" key="1">
    <source>
        <dbReference type="SAM" id="SignalP"/>
    </source>
</evidence>
<keyword evidence="4" id="KW-1185">Reference proteome</keyword>
<evidence type="ECO:0000313" key="4">
    <source>
        <dbReference type="Proteomes" id="UP001500603"/>
    </source>
</evidence>
<evidence type="ECO:0000313" key="3">
    <source>
        <dbReference type="EMBL" id="GAA5053404.1"/>
    </source>
</evidence>
<feature type="domain" description="DUF4189" evidence="2">
    <location>
        <begin position="34"/>
        <end position="111"/>
    </location>
</feature>